<organism evidence="11 12">
    <name type="scientific">Corynebacterium accolens</name>
    <dbReference type="NCBI Taxonomy" id="38284"/>
    <lineage>
        <taxon>Bacteria</taxon>
        <taxon>Bacillati</taxon>
        <taxon>Actinomycetota</taxon>
        <taxon>Actinomycetes</taxon>
        <taxon>Mycobacteriales</taxon>
        <taxon>Corynebacteriaceae</taxon>
        <taxon>Corynebacterium</taxon>
    </lineage>
</organism>
<evidence type="ECO:0000256" key="2">
    <source>
        <dbReference type="ARBA" id="ARBA00022475"/>
    </source>
</evidence>
<comment type="similarity">
    <text evidence="7 10">Belongs to the fluoride channel Fluc/FEX (TC 1.A.43) family.</text>
</comment>
<accession>A0A2A4AFL2</accession>
<dbReference type="GO" id="GO:0140114">
    <property type="term" value="P:cellular detoxification of fluoride"/>
    <property type="evidence" value="ECO:0007669"/>
    <property type="project" value="UniProtKB-UniRule"/>
</dbReference>
<dbReference type="HAMAP" id="MF_00454">
    <property type="entry name" value="FluC"/>
    <property type="match status" value="1"/>
</dbReference>
<gene>
    <name evidence="10" type="primary">fluC</name>
    <name evidence="10" type="synonym">crcB</name>
    <name evidence="11" type="ORF">COM45_06955</name>
</gene>
<feature type="binding site" evidence="10">
    <location>
        <position position="61"/>
    </location>
    <ligand>
        <name>Na(+)</name>
        <dbReference type="ChEBI" id="CHEBI:29101"/>
        <note>structural</note>
    </ligand>
</feature>
<keyword evidence="2 10" id="KW-1003">Cell membrane</keyword>
<reference evidence="11 12" key="1">
    <citation type="submission" date="2017-09" db="EMBL/GenBank/DDBJ databases">
        <title>Draft Genome Sequence of Corynebacterium accolens AH4003.</title>
        <authorList>
            <person name="Chen Y."/>
            <person name="Oosthuysen W.F."/>
            <person name="Kelley S."/>
            <person name="Horswill A."/>
        </authorList>
    </citation>
    <scope>NUCLEOTIDE SEQUENCE [LARGE SCALE GENOMIC DNA]</scope>
    <source>
        <strain evidence="11 12">AH4003</strain>
    </source>
</reference>
<keyword evidence="10" id="KW-0406">Ion transport</keyword>
<evidence type="ECO:0000256" key="9">
    <source>
        <dbReference type="ARBA" id="ARBA00049940"/>
    </source>
</evidence>
<keyword evidence="10" id="KW-0915">Sodium</keyword>
<feature type="transmembrane region" description="Helical" evidence="10">
    <location>
        <begin position="75"/>
        <end position="96"/>
    </location>
</feature>
<protein>
    <recommendedName>
        <fullName evidence="10">Fluoride-specific ion channel FluC</fullName>
    </recommendedName>
</protein>
<keyword evidence="10" id="KW-0813">Transport</keyword>
<name>A0A2A4AFL2_9CORY</name>
<keyword evidence="6 10" id="KW-0407">Ion channel</keyword>
<dbReference type="GO" id="GO:0062054">
    <property type="term" value="F:fluoride channel activity"/>
    <property type="evidence" value="ECO:0007669"/>
    <property type="project" value="UniProtKB-UniRule"/>
</dbReference>
<feature type="transmembrane region" description="Helical" evidence="10">
    <location>
        <begin position="51"/>
        <end position="69"/>
    </location>
</feature>
<keyword evidence="5 10" id="KW-0472">Membrane</keyword>
<evidence type="ECO:0000256" key="1">
    <source>
        <dbReference type="ARBA" id="ARBA00004651"/>
    </source>
</evidence>
<dbReference type="Proteomes" id="UP000218690">
    <property type="component" value="Unassembled WGS sequence"/>
</dbReference>
<evidence type="ECO:0000256" key="7">
    <source>
        <dbReference type="ARBA" id="ARBA00035120"/>
    </source>
</evidence>
<evidence type="ECO:0000313" key="11">
    <source>
        <dbReference type="EMBL" id="PCC82565.1"/>
    </source>
</evidence>
<comment type="subcellular location">
    <subcellularLocation>
        <location evidence="1 10">Cell membrane</location>
        <topology evidence="1 10">Multi-pass membrane protein</topology>
    </subcellularLocation>
</comment>
<dbReference type="Pfam" id="PF02537">
    <property type="entry name" value="CRCB"/>
    <property type="match status" value="1"/>
</dbReference>
<comment type="activity regulation">
    <text evidence="10">Na(+) is not transported, but it plays an essential structural role and its presence is essential for fluoride channel function.</text>
</comment>
<feature type="binding site" evidence="10">
    <location>
        <position position="58"/>
    </location>
    <ligand>
        <name>Na(+)</name>
        <dbReference type="ChEBI" id="CHEBI:29101"/>
        <note>structural</note>
    </ligand>
</feature>
<dbReference type="NCBIfam" id="NF001101">
    <property type="entry name" value="PRK00134.1"/>
    <property type="match status" value="1"/>
</dbReference>
<dbReference type="GO" id="GO:0005886">
    <property type="term" value="C:plasma membrane"/>
    <property type="evidence" value="ECO:0007669"/>
    <property type="project" value="UniProtKB-SubCell"/>
</dbReference>
<comment type="function">
    <text evidence="9 10">Fluoride-specific ion channel. Important for reducing fluoride concentration in the cell, thus reducing its toxicity.</text>
</comment>
<evidence type="ECO:0000256" key="3">
    <source>
        <dbReference type="ARBA" id="ARBA00022692"/>
    </source>
</evidence>
<dbReference type="InterPro" id="IPR003691">
    <property type="entry name" value="FluC"/>
</dbReference>
<evidence type="ECO:0000256" key="4">
    <source>
        <dbReference type="ARBA" id="ARBA00022989"/>
    </source>
</evidence>
<dbReference type="EMBL" id="NWBP01000023">
    <property type="protein sequence ID" value="PCC82565.1"/>
    <property type="molecule type" value="Genomic_DNA"/>
</dbReference>
<keyword evidence="10" id="KW-0479">Metal-binding</keyword>
<proteinExistence type="inferred from homology"/>
<evidence type="ECO:0000256" key="8">
    <source>
        <dbReference type="ARBA" id="ARBA00035585"/>
    </source>
</evidence>
<dbReference type="GO" id="GO:0046872">
    <property type="term" value="F:metal ion binding"/>
    <property type="evidence" value="ECO:0007669"/>
    <property type="project" value="UniProtKB-KW"/>
</dbReference>
<evidence type="ECO:0000256" key="5">
    <source>
        <dbReference type="ARBA" id="ARBA00023136"/>
    </source>
</evidence>
<keyword evidence="3 10" id="KW-0812">Transmembrane</keyword>
<sequence length="102" mass="10228">MPQALVVGSGAALGAVARYFLSSLLGGGMIPLLLINVLGSALMGYFKPGPFWGTGVLGGFTSFATFAFLTSSVTAAQAGCYVLATVVGCVMAYLLGDKVGAK</sequence>
<dbReference type="AlphaFoldDB" id="A0A2A4AFL2"/>
<feature type="transmembrane region" description="Helical" evidence="10">
    <location>
        <begin position="20"/>
        <end position="39"/>
    </location>
</feature>
<evidence type="ECO:0000256" key="6">
    <source>
        <dbReference type="ARBA" id="ARBA00023303"/>
    </source>
</evidence>
<comment type="caution">
    <text evidence="11">The sequence shown here is derived from an EMBL/GenBank/DDBJ whole genome shotgun (WGS) entry which is preliminary data.</text>
</comment>
<comment type="catalytic activity">
    <reaction evidence="8">
        <text>fluoride(in) = fluoride(out)</text>
        <dbReference type="Rhea" id="RHEA:76159"/>
        <dbReference type="ChEBI" id="CHEBI:17051"/>
    </reaction>
    <physiologicalReaction direction="left-to-right" evidence="8">
        <dbReference type="Rhea" id="RHEA:76160"/>
    </physiologicalReaction>
</comment>
<keyword evidence="4 10" id="KW-1133">Transmembrane helix</keyword>
<evidence type="ECO:0000313" key="12">
    <source>
        <dbReference type="Proteomes" id="UP000218690"/>
    </source>
</evidence>
<evidence type="ECO:0000256" key="10">
    <source>
        <dbReference type="HAMAP-Rule" id="MF_00454"/>
    </source>
</evidence>